<comment type="caution">
    <text evidence="13">The sequence shown here is derived from an EMBL/GenBank/DDBJ whole genome shotgun (WGS) entry which is preliminary data.</text>
</comment>
<keyword evidence="10 12" id="KW-0472">Membrane</keyword>
<keyword evidence="5" id="KW-0813">Transport</keyword>
<evidence type="ECO:0000256" key="12">
    <source>
        <dbReference type="SAM" id="Phobius"/>
    </source>
</evidence>
<comment type="subcellular location">
    <subcellularLocation>
        <location evidence="1">Endomembrane system</location>
        <topology evidence="1">Multi-pass membrane protein</topology>
    </subcellularLocation>
    <subcellularLocation>
        <location evidence="2">Endoplasmic reticulum membrane</location>
    </subcellularLocation>
</comment>
<evidence type="ECO:0000313" key="13">
    <source>
        <dbReference type="EMBL" id="ORY00062.1"/>
    </source>
</evidence>
<proteinExistence type="inferred from homology"/>
<dbReference type="Proteomes" id="UP000193498">
    <property type="component" value="Unassembled WGS sequence"/>
</dbReference>
<dbReference type="EMBL" id="MCFE01000088">
    <property type="protein sequence ID" value="ORY00062.1"/>
    <property type="molecule type" value="Genomic_DNA"/>
</dbReference>
<evidence type="ECO:0000256" key="4">
    <source>
        <dbReference type="ARBA" id="ARBA00018354"/>
    </source>
</evidence>
<feature type="transmembrane region" description="Helical" evidence="12">
    <location>
        <begin position="51"/>
        <end position="68"/>
    </location>
</feature>
<dbReference type="InParanoid" id="A0A1Y1YPW6"/>
<dbReference type="GO" id="GO:0005789">
    <property type="term" value="C:endoplasmic reticulum membrane"/>
    <property type="evidence" value="ECO:0007669"/>
    <property type="project" value="UniProtKB-SubCell"/>
</dbReference>
<keyword evidence="8" id="KW-0653">Protein transport</keyword>
<dbReference type="InterPro" id="IPR022057">
    <property type="entry name" value="Chs7"/>
</dbReference>
<evidence type="ECO:0000256" key="11">
    <source>
        <dbReference type="ARBA" id="ARBA00023316"/>
    </source>
</evidence>
<dbReference type="OrthoDB" id="2189463at2759"/>
<dbReference type="GO" id="GO:0006457">
    <property type="term" value="P:protein folding"/>
    <property type="evidence" value="ECO:0007669"/>
    <property type="project" value="TreeGrafter"/>
</dbReference>
<feature type="transmembrane region" description="Helical" evidence="12">
    <location>
        <begin position="144"/>
        <end position="165"/>
    </location>
</feature>
<dbReference type="GO" id="GO:0015031">
    <property type="term" value="P:protein transport"/>
    <property type="evidence" value="ECO:0007669"/>
    <property type="project" value="UniProtKB-KW"/>
</dbReference>
<evidence type="ECO:0000313" key="14">
    <source>
        <dbReference type="Proteomes" id="UP000193498"/>
    </source>
</evidence>
<evidence type="ECO:0000256" key="8">
    <source>
        <dbReference type="ARBA" id="ARBA00022927"/>
    </source>
</evidence>
<keyword evidence="6 12" id="KW-0812">Transmembrane</keyword>
<evidence type="ECO:0000256" key="1">
    <source>
        <dbReference type="ARBA" id="ARBA00004127"/>
    </source>
</evidence>
<evidence type="ECO:0000256" key="9">
    <source>
        <dbReference type="ARBA" id="ARBA00022989"/>
    </source>
</evidence>
<feature type="transmembrane region" description="Helical" evidence="12">
    <location>
        <begin position="185"/>
        <end position="207"/>
    </location>
</feature>
<dbReference type="AlphaFoldDB" id="A0A1Y1YPW6"/>
<keyword evidence="14" id="KW-1185">Reference proteome</keyword>
<organism evidence="13 14">
    <name type="scientific">Basidiobolus meristosporus CBS 931.73</name>
    <dbReference type="NCBI Taxonomy" id="1314790"/>
    <lineage>
        <taxon>Eukaryota</taxon>
        <taxon>Fungi</taxon>
        <taxon>Fungi incertae sedis</taxon>
        <taxon>Zoopagomycota</taxon>
        <taxon>Entomophthoromycotina</taxon>
        <taxon>Basidiobolomycetes</taxon>
        <taxon>Basidiobolales</taxon>
        <taxon>Basidiobolaceae</taxon>
        <taxon>Basidiobolus</taxon>
    </lineage>
</organism>
<gene>
    <name evidence="13" type="ORF">K493DRAFT_323752</name>
</gene>
<dbReference type="GO" id="GO:0071555">
    <property type="term" value="P:cell wall organization"/>
    <property type="evidence" value="ECO:0007669"/>
    <property type="project" value="UniProtKB-KW"/>
</dbReference>
<keyword evidence="11" id="KW-0961">Cell wall biogenesis/degradation</keyword>
<feature type="transmembrane region" description="Helical" evidence="12">
    <location>
        <begin position="80"/>
        <end position="102"/>
    </location>
</feature>
<feature type="transmembrane region" description="Helical" evidence="12">
    <location>
        <begin position="251"/>
        <end position="269"/>
    </location>
</feature>
<sequence>MLQLGHFNHICQTMSLPLCPLVGPVESRILSSCMARNLDVGGYLIFNPGTLAVYIVVIIITGFIIYCTRTKYTAVGREEMLCFFYVYLITVFVEFLLISGFISLPSPAYPWFVGVQLGLISGSIWCLLLNGFVGFQFAEDGTAFSLWSIRISTALITLVVFILSIGTFKDWAPWLNSQEPVLLWLIYYVLNGAALVLYFILQVVLILNTLVDRWPLGVIFMSAASFIGGQVLFNYFGSEVCELVSHYTDGLFFTVLATLFSVMMIYKYWDSLTNEDLEYSLDYQPGVWDHEVKGGIITWEGERLLKW</sequence>
<dbReference type="STRING" id="1314790.A0A1Y1YPW6"/>
<protein>
    <recommendedName>
        <fullName evidence="4">Chitin synthase export chaperone</fullName>
    </recommendedName>
</protein>
<dbReference type="Pfam" id="PF12271">
    <property type="entry name" value="Chs7"/>
    <property type="match status" value="1"/>
</dbReference>
<evidence type="ECO:0000256" key="3">
    <source>
        <dbReference type="ARBA" id="ARBA00009274"/>
    </source>
</evidence>
<feature type="transmembrane region" description="Helical" evidence="12">
    <location>
        <begin position="108"/>
        <end position="132"/>
    </location>
</feature>
<keyword evidence="9 12" id="KW-1133">Transmembrane helix</keyword>
<dbReference type="PANTHER" id="PTHR35329">
    <property type="entry name" value="CHITIN SYNTHASE EXPORT CHAPERONE"/>
    <property type="match status" value="1"/>
</dbReference>
<evidence type="ECO:0000256" key="5">
    <source>
        <dbReference type="ARBA" id="ARBA00022448"/>
    </source>
</evidence>
<comment type="similarity">
    <text evidence="3">Belongs to the CHS7 family.</text>
</comment>
<feature type="transmembrane region" description="Helical" evidence="12">
    <location>
        <begin position="214"/>
        <end position="236"/>
    </location>
</feature>
<accession>A0A1Y1YPW6</accession>
<name>A0A1Y1YPW6_9FUNG</name>
<keyword evidence="7" id="KW-0256">Endoplasmic reticulum</keyword>
<evidence type="ECO:0000256" key="7">
    <source>
        <dbReference type="ARBA" id="ARBA00022824"/>
    </source>
</evidence>
<reference evidence="13 14" key="1">
    <citation type="submission" date="2016-07" db="EMBL/GenBank/DDBJ databases">
        <title>Pervasive Adenine N6-methylation of Active Genes in Fungi.</title>
        <authorList>
            <consortium name="DOE Joint Genome Institute"/>
            <person name="Mondo S.J."/>
            <person name="Dannebaum R.O."/>
            <person name="Kuo R.C."/>
            <person name="Labutti K."/>
            <person name="Haridas S."/>
            <person name="Kuo A."/>
            <person name="Salamov A."/>
            <person name="Ahrendt S.R."/>
            <person name="Lipzen A."/>
            <person name="Sullivan W."/>
            <person name="Andreopoulos W.B."/>
            <person name="Clum A."/>
            <person name="Lindquist E."/>
            <person name="Daum C."/>
            <person name="Ramamoorthy G.K."/>
            <person name="Gryganskyi A."/>
            <person name="Culley D."/>
            <person name="Magnuson J.K."/>
            <person name="James T.Y."/>
            <person name="O'Malley M.A."/>
            <person name="Stajich J.E."/>
            <person name="Spatafora J.W."/>
            <person name="Visel A."/>
            <person name="Grigoriev I.V."/>
        </authorList>
    </citation>
    <scope>NUCLEOTIDE SEQUENCE [LARGE SCALE GENOMIC DNA]</scope>
    <source>
        <strain evidence="13 14">CBS 931.73</strain>
    </source>
</reference>
<evidence type="ECO:0000256" key="10">
    <source>
        <dbReference type="ARBA" id="ARBA00023136"/>
    </source>
</evidence>
<dbReference type="PANTHER" id="PTHR35329:SF2">
    <property type="entry name" value="CHITIN SYNTHASE EXPORT CHAPERONE"/>
    <property type="match status" value="1"/>
</dbReference>
<evidence type="ECO:0000256" key="6">
    <source>
        <dbReference type="ARBA" id="ARBA00022692"/>
    </source>
</evidence>
<dbReference type="GO" id="GO:0051082">
    <property type="term" value="F:unfolded protein binding"/>
    <property type="evidence" value="ECO:0007669"/>
    <property type="project" value="TreeGrafter"/>
</dbReference>
<evidence type="ECO:0000256" key="2">
    <source>
        <dbReference type="ARBA" id="ARBA00004586"/>
    </source>
</evidence>